<feature type="transmembrane region" description="Helical" evidence="5">
    <location>
        <begin position="185"/>
        <end position="208"/>
    </location>
</feature>
<dbReference type="InterPro" id="IPR000276">
    <property type="entry name" value="GPCR_Rhodpsn"/>
</dbReference>
<keyword evidence="2 5" id="KW-0812">Transmembrane</keyword>
<feature type="transmembrane region" description="Helical" evidence="5">
    <location>
        <begin position="51"/>
        <end position="73"/>
    </location>
</feature>
<dbReference type="InterPro" id="IPR017452">
    <property type="entry name" value="GPCR_Rhodpsn_7TM"/>
</dbReference>
<proteinExistence type="predicted"/>
<accession>A0A6J2UU08</accession>
<feature type="transmembrane region" description="Helical" evidence="5">
    <location>
        <begin position="17"/>
        <end position="39"/>
    </location>
</feature>
<evidence type="ECO:0000313" key="8">
    <source>
        <dbReference type="RefSeq" id="XP_030623544.1"/>
    </source>
</evidence>
<reference evidence="8" key="1">
    <citation type="submission" date="2025-08" db="UniProtKB">
        <authorList>
            <consortium name="RefSeq"/>
        </authorList>
    </citation>
    <scope>IDENTIFICATION</scope>
</reference>
<dbReference type="PRINTS" id="PR00237">
    <property type="entry name" value="GPCRRHODOPSN"/>
</dbReference>
<feature type="transmembrane region" description="Helical" evidence="5">
    <location>
        <begin position="100"/>
        <end position="116"/>
    </location>
</feature>
<dbReference type="Proteomes" id="UP000504632">
    <property type="component" value="Chromosome 3"/>
</dbReference>
<dbReference type="InParanoid" id="A0A6J2UU08"/>
<dbReference type="SUPFAM" id="SSF81321">
    <property type="entry name" value="Family A G protein-coupled receptor-like"/>
    <property type="match status" value="1"/>
</dbReference>
<dbReference type="PANTHER" id="PTHR24244">
    <property type="entry name" value="NEUROPEPTIDE S RECEPTOR"/>
    <property type="match status" value="1"/>
</dbReference>
<dbReference type="RefSeq" id="XP_030623544.1">
    <property type="nucleotide sequence ID" value="XM_030767684.1"/>
</dbReference>
<organism evidence="7 8">
    <name type="scientific">Chanos chanos</name>
    <name type="common">Milkfish</name>
    <name type="synonym">Mugil chanos</name>
    <dbReference type="NCBI Taxonomy" id="29144"/>
    <lineage>
        <taxon>Eukaryota</taxon>
        <taxon>Metazoa</taxon>
        <taxon>Chordata</taxon>
        <taxon>Craniata</taxon>
        <taxon>Vertebrata</taxon>
        <taxon>Euteleostomi</taxon>
        <taxon>Actinopterygii</taxon>
        <taxon>Neopterygii</taxon>
        <taxon>Teleostei</taxon>
        <taxon>Ostariophysi</taxon>
        <taxon>Gonorynchiformes</taxon>
        <taxon>Chanidae</taxon>
        <taxon>Chanos</taxon>
    </lineage>
</organism>
<dbReference type="PROSITE" id="PS50262">
    <property type="entry name" value="G_PROTEIN_RECEP_F1_2"/>
    <property type="match status" value="1"/>
</dbReference>
<keyword evidence="7" id="KW-1185">Reference proteome</keyword>
<sequence>MEGNSTCKKVDMNFTNIFLPAVYSGVFIFGLIGNCWGLHSIYTNWRKLGNVNIFVLNLCMADILHLLTLPFLVDYYKEKSMWRFGQAACKLIRFSFNMNLYGSIGFLTCISLYRYLGIVHTLKVNGRITVGHSIAVSSLVWLLVFLQSLPELLFEKTSRNITKCYDTTSNRQIQNYMKYSIGHTIIGFVIPLIILLVCYGHIALVLATKKNVEALLKSRCLRLVLILVLLFSVCFIPFHIFRNLNLSTRLSKLQNMCRKWYANVYIANQISHGLACMNSAIDPLLYLHVKVY</sequence>
<dbReference type="OrthoDB" id="9936719at2759"/>
<gene>
    <name evidence="8" type="primary">LOC115806825</name>
</gene>
<keyword evidence="4 5" id="KW-0472">Membrane</keyword>
<evidence type="ECO:0000256" key="3">
    <source>
        <dbReference type="ARBA" id="ARBA00022989"/>
    </source>
</evidence>
<evidence type="ECO:0000256" key="4">
    <source>
        <dbReference type="ARBA" id="ARBA00023136"/>
    </source>
</evidence>
<dbReference type="Pfam" id="PF00001">
    <property type="entry name" value="7tm_1"/>
    <property type="match status" value="1"/>
</dbReference>
<evidence type="ECO:0000313" key="7">
    <source>
        <dbReference type="Proteomes" id="UP000504632"/>
    </source>
</evidence>
<dbReference type="PRINTS" id="PR01157">
    <property type="entry name" value="P2YPURNOCPTR"/>
</dbReference>
<evidence type="ECO:0000256" key="5">
    <source>
        <dbReference type="SAM" id="Phobius"/>
    </source>
</evidence>
<comment type="subcellular location">
    <subcellularLocation>
        <location evidence="1">Membrane</location>
    </subcellularLocation>
</comment>
<name>A0A6J2UU08_CHACN</name>
<dbReference type="AlphaFoldDB" id="A0A6J2UU08"/>
<keyword evidence="3 5" id="KW-1133">Transmembrane helix</keyword>
<evidence type="ECO:0000259" key="6">
    <source>
        <dbReference type="PROSITE" id="PS50262"/>
    </source>
</evidence>
<dbReference type="Gene3D" id="1.20.1070.10">
    <property type="entry name" value="Rhodopsin 7-helix transmembrane proteins"/>
    <property type="match status" value="1"/>
</dbReference>
<evidence type="ECO:0000256" key="2">
    <source>
        <dbReference type="ARBA" id="ARBA00022692"/>
    </source>
</evidence>
<dbReference type="GO" id="GO:0008188">
    <property type="term" value="F:neuropeptide receptor activity"/>
    <property type="evidence" value="ECO:0007669"/>
    <property type="project" value="InterPro"/>
</dbReference>
<dbReference type="GeneID" id="115806825"/>
<feature type="transmembrane region" description="Helical" evidence="5">
    <location>
        <begin position="220"/>
        <end position="241"/>
    </location>
</feature>
<dbReference type="InterPro" id="IPR027294">
    <property type="entry name" value="NPS_rcpt"/>
</dbReference>
<feature type="domain" description="G-protein coupled receptors family 1 profile" evidence="6">
    <location>
        <begin position="33"/>
        <end position="286"/>
    </location>
</feature>
<feature type="transmembrane region" description="Helical" evidence="5">
    <location>
        <begin position="128"/>
        <end position="149"/>
    </location>
</feature>
<evidence type="ECO:0000256" key="1">
    <source>
        <dbReference type="ARBA" id="ARBA00004370"/>
    </source>
</evidence>
<dbReference type="GO" id="GO:0016020">
    <property type="term" value="C:membrane"/>
    <property type="evidence" value="ECO:0007669"/>
    <property type="project" value="UniProtKB-SubCell"/>
</dbReference>
<dbReference type="PANTHER" id="PTHR24244:SF0">
    <property type="entry name" value="G-PROTEIN COUPLED RECEPTORS FAMILY 1 PROFILE DOMAIN-CONTAINING PROTEIN"/>
    <property type="match status" value="1"/>
</dbReference>
<protein>
    <submittedName>
        <fullName evidence="8">P2Y purinoceptor 1</fullName>
    </submittedName>
</protein>